<dbReference type="Proteomes" id="UP000737171">
    <property type="component" value="Unassembled WGS sequence"/>
</dbReference>
<evidence type="ECO:0008006" key="3">
    <source>
        <dbReference type="Google" id="ProtNLM"/>
    </source>
</evidence>
<organism evidence="1 2">
    <name type="scientific">Pseudaquabacterium terrae</name>
    <dbReference type="NCBI Taxonomy" id="2732868"/>
    <lineage>
        <taxon>Bacteria</taxon>
        <taxon>Pseudomonadati</taxon>
        <taxon>Pseudomonadota</taxon>
        <taxon>Betaproteobacteria</taxon>
        <taxon>Burkholderiales</taxon>
        <taxon>Sphaerotilaceae</taxon>
        <taxon>Pseudaquabacterium</taxon>
    </lineage>
</organism>
<name>A0ABX2EGA3_9BURK</name>
<evidence type="ECO:0000313" key="2">
    <source>
        <dbReference type="Proteomes" id="UP000737171"/>
    </source>
</evidence>
<sequence>MTPQTFTTVAIHVVGQYNQVGKQLVHAYRTGTARVVAGVNQRFADVVNARSLPLFNGAAKASLIDAQQRLTGFVANGVALGTTGADIAIDRLADGVKGGIERVSGTTAGIESALNTSVLGTVGTLALPVAHVSLEIANRLVQGSKRLSETVAGDTDVAVAAPAKTAKKRVQRSARRAA</sequence>
<proteinExistence type="predicted"/>
<keyword evidence="2" id="KW-1185">Reference proteome</keyword>
<gene>
    <name evidence="1" type="ORF">HLB44_11775</name>
</gene>
<accession>A0ABX2EGA3</accession>
<dbReference type="EMBL" id="JABRWJ010000003">
    <property type="protein sequence ID" value="NRF67664.1"/>
    <property type="molecule type" value="Genomic_DNA"/>
</dbReference>
<comment type="caution">
    <text evidence="1">The sequence shown here is derived from an EMBL/GenBank/DDBJ whole genome shotgun (WGS) entry which is preliminary data.</text>
</comment>
<reference evidence="1 2" key="1">
    <citation type="submission" date="2020-05" db="EMBL/GenBank/DDBJ databases">
        <title>Aquincola sp. isolate from soil.</title>
        <authorList>
            <person name="Han J."/>
            <person name="Kim D.-U."/>
        </authorList>
    </citation>
    <scope>NUCLEOTIDE SEQUENCE [LARGE SCALE GENOMIC DNA]</scope>
    <source>
        <strain evidence="1 2">S2</strain>
    </source>
</reference>
<dbReference type="RefSeq" id="WP_173122762.1">
    <property type="nucleotide sequence ID" value="NZ_JABRWJ010000003.1"/>
</dbReference>
<protein>
    <recommendedName>
        <fullName evidence="3">Phasin domain-containing protein</fullName>
    </recommendedName>
</protein>
<evidence type="ECO:0000313" key="1">
    <source>
        <dbReference type="EMBL" id="NRF67664.1"/>
    </source>
</evidence>